<evidence type="ECO:0000313" key="2">
    <source>
        <dbReference type="EMBL" id="TDH71070.1"/>
    </source>
</evidence>
<dbReference type="AlphaFoldDB" id="A0A976FQE1"/>
<protein>
    <submittedName>
        <fullName evidence="1">Uncharacterized protein</fullName>
    </submittedName>
</protein>
<dbReference type="GeneID" id="94348427"/>
<reference evidence="1" key="2">
    <citation type="submission" date="2021-07" db="EMBL/GenBank/DDBJ databases">
        <authorList>
            <person name="Fletcher K."/>
        </authorList>
    </citation>
    <scope>NUCLEOTIDE SEQUENCE</scope>
    <source>
        <strain evidence="1">SF5</strain>
    </source>
</reference>
<gene>
    <name evidence="1" type="ORF">CCR75_004670</name>
    <name evidence="2" type="ORF">CCR75_004673</name>
</gene>
<reference evidence="1 3" key="1">
    <citation type="journal article" date="2021" name="Genome Biol.">
        <title>AFLAP: assembly-free linkage analysis pipeline using k-mers from genome sequencing data.</title>
        <authorList>
            <person name="Fletcher K."/>
            <person name="Zhang L."/>
            <person name="Gil J."/>
            <person name="Han R."/>
            <person name="Cavanaugh K."/>
            <person name="Michelmore R."/>
        </authorList>
    </citation>
    <scope>NUCLEOTIDE SEQUENCE [LARGE SCALE GENOMIC DNA]</scope>
    <source>
        <strain evidence="1 3">SF5</strain>
    </source>
</reference>
<evidence type="ECO:0000313" key="1">
    <source>
        <dbReference type="EMBL" id="TDH71067.1"/>
    </source>
</evidence>
<dbReference type="RefSeq" id="XP_067820566.1">
    <property type="nucleotide sequence ID" value="XM_067962756.1"/>
</dbReference>
<name>A0A976FQE1_BRELC</name>
<proteinExistence type="predicted"/>
<keyword evidence="3" id="KW-1185">Reference proteome</keyword>
<dbReference type="EMBL" id="SHOA02000004">
    <property type="protein sequence ID" value="TDH71067.1"/>
    <property type="molecule type" value="Genomic_DNA"/>
</dbReference>
<dbReference type="Proteomes" id="UP000294530">
    <property type="component" value="Unassembled WGS sequence"/>
</dbReference>
<organism evidence="1 3">
    <name type="scientific">Bremia lactucae</name>
    <name type="common">Lettuce downy mildew</name>
    <dbReference type="NCBI Taxonomy" id="4779"/>
    <lineage>
        <taxon>Eukaryota</taxon>
        <taxon>Sar</taxon>
        <taxon>Stramenopiles</taxon>
        <taxon>Oomycota</taxon>
        <taxon>Peronosporomycetes</taxon>
        <taxon>Peronosporales</taxon>
        <taxon>Peronosporaceae</taxon>
        <taxon>Bremia</taxon>
    </lineage>
</organism>
<sequence length="88" mass="10242">MGKNSTIKLSLARNGSLRRRDTWVHDYKRGKKYYAVGLETRTLTVEARRTLYRASMSCPAEHGMRKFGIRTSAAMKRRRYEDSNTGIR</sequence>
<dbReference type="EMBL" id="SHOA02000004">
    <property type="protein sequence ID" value="TDH71070.1"/>
    <property type="molecule type" value="Genomic_DNA"/>
</dbReference>
<accession>A0A976FQE1</accession>
<dbReference type="KEGG" id="blac:94348427"/>
<evidence type="ECO:0000313" key="3">
    <source>
        <dbReference type="Proteomes" id="UP000294530"/>
    </source>
</evidence>
<comment type="caution">
    <text evidence="1">The sequence shown here is derived from an EMBL/GenBank/DDBJ whole genome shotgun (WGS) entry which is preliminary data.</text>
</comment>